<evidence type="ECO:0000256" key="3">
    <source>
        <dbReference type="ARBA" id="ARBA00023163"/>
    </source>
</evidence>
<dbReference type="PATRIC" id="fig|66430.4.peg.1377"/>
<evidence type="ECO:0000259" key="5">
    <source>
        <dbReference type="PROSITE" id="PS51000"/>
    </source>
</evidence>
<keyword evidence="1" id="KW-0805">Transcription regulation</keyword>
<sequence length="356" mass="38863">MTGPGQFQSWSCGTLHDVISTSARLLRLVSLLSARPTWTCGELADRMAVTERTVRRDVARLRELGYGVESDPGPWGGYRLRAGNRVPPLILDDEEALAVAVGLREAALSGVLGGDQAALSALLKLRQVLPPRIADRLGEMDAAFVHTARPDEPQIAPGMLLELATACRRGERTHLSYRDREGKATARDVDPYRLVHTGRRWYFVARDVTRGQWRTFRADRVAHIQPTGQAVELLDPPDPALLVSRSIATGSYPLYVTVRLALPMDKALRLVPPTVGTHRQDGPDATIVDIGGPDADGLAQYLLSLATPLQVLSPDEVRAALLRRTRDLVAANEVLSRNGDPSDRTGPGEAPRRSHI</sequence>
<dbReference type="InterPro" id="IPR018356">
    <property type="entry name" value="Tscrpt_reg_HTH_DeoR_CS"/>
</dbReference>
<comment type="caution">
    <text evidence="6">The sequence shown here is derived from an EMBL/GenBank/DDBJ whole genome shotgun (WGS) entry which is preliminary data.</text>
</comment>
<keyword evidence="2" id="KW-0238">DNA-binding</keyword>
<dbReference type="InterPro" id="IPR013196">
    <property type="entry name" value="HTH_11"/>
</dbReference>
<dbReference type="PIRSF" id="PIRSF016838">
    <property type="entry name" value="PafC"/>
    <property type="match status" value="1"/>
</dbReference>
<dbReference type="SUPFAM" id="SSF46785">
    <property type="entry name" value="Winged helix' DNA-binding domain"/>
    <property type="match status" value="1"/>
</dbReference>
<dbReference type="EMBL" id="LFML01000126">
    <property type="protein sequence ID" value="KMO94567.1"/>
    <property type="molecule type" value="Genomic_DNA"/>
</dbReference>
<gene>
    <name evidence="6" type="ORF">ACS04_28590</name>
</gene>
<dbReference type="PROSITE" id="PS51000">
    <property type="entry name" value="HTH_DEOR_2"/>
    <property type="match status" value="1"/>
</dbReference>
<name>A0A0J6XK07_9ACTN</name>
<dbReference type="GO" id="GO:0003700">
    <property type="term" value="F:DNA-binding transcription factor activity"/>
    <property type="evidence" value="ECO:0007669"/>
    <property type="project" value="InterPro"/>
</dbReference>
<evidence type="ECO:0000256" key="1">
    <source>
        <dbReference type="ARBA" id="ARBA00023015"/>
    </source>
</evidence>
<dbReference type="Pfam" id="PF08279">
    <property type="entry name" value="HTH_11"/>
    <property type="match status" value="1"/>
</dbReference>
<dbReference type="InterPro" id="IPR001034">
    <property type="entry name" value="DeoR_HTH"/>
</dbReference>
<accession>A0A0J6XK07</accession>
<dbReference type="AlphaFoldDB" id="A0A0J6XK07"/>
<proteinExistence type="predicted"/>
<feature type="domain" description="HTH deoR-type" evidence="5">
    <location>
        <begin position="21"/>
        <end position="76"/>
    </location>
</feature>
<evidence type="ECO:0000256" key="2">
    <source>
        <dbReference type="ARBA" id="ARBA00023125"/>
    </source>
</evidence>
<dbReference type="InterPro" id="IPR026881">
    <property type="entry name" value="WYL_dom"/>
</dbReference>
<reference evidence="6 7" key="1">
    <citation type="submission" date="2015-06" db="EMBL/GenBank/DDBJ databases">
        <title>Recapitulation of the evolution of biosynthetic gene clusters reveals hidden chemical diversity on bacterial genomes.</title>
        <authorList>
            <person name="Cruz-Morales P."/>
            <person name="Martinez-Guerrero C."/>
            <person name="Morales-Escalante M.A."/>
            <person name="Yanez-Guerra L.A."/>
            <person name="Kopp J.F."/>
            <person name="Feldmann J."/>
            <person name="Ramos-Aboites H.E."/>
            <person name="Barona-Gomez F."/>
        </authorList>
    </citation>
    <scope>NUCLEOTIDE SEQUENCE [LARGE SCALE GENOMIC DNA]</scope>
    <source>
        <strain evidence="6 7">ATCC 31245</strain>
    </source>
</reference>
<dbReference type="STRING" id="66430.ACS04_28590"/>
<dbReference type="InterPro" id="IPR036390">
    <property type="entry name" value="WH_DNA-bd_sf"/>
</dbReference>
<organism evidence="6 7">
    <name type="scientific">Streptomyces roseus</name>
    <dbReference type="NCBI Taxonomy" id="66430"/>
    <lineage>
        <taxon>Bacteria</taxon>
        <taxon>Bacillati</taxon>
        <taxon>Actinomycetota</taxon>
        <taxon>Actinomycetes</taxon>
        <taxon>Kitasatosporales</taxon>
        <taxon>Streptomycetaceae</taxon>
        <taxon>Streptomyces</taxon>
    </lineage>
</organism>
<dbReference type="PANTHER" id="PTHR34580:SF3">
    <property type="entry name" value="PROTEIN PAFB"/>
    <property type="match status" value="1"/>
</dbReference>
<dbReference type="PANTHER" id="PTHR34580">
    <property type="match status" value="1"/>
</dbReference>
<dbReference type="Gene3D" id="1.10.10.10">
    <property type="entry name" value="Winged helix-like DNA-binding domain superfamily/Winged helix DNA-binding domain"/>
    <property type="match status" value="1"/>
</dbReference>
<dbReference type="PROSITE" id="PS52050">
    <property type="entry name" value="WYL"/>
    <property type="match status" value="1"/>
</dbReference>
<protein>
    <submittedName>
        <fullName evidence="6">Transcriptional regulator</fullName>
    </submittedName>
</protein>
<dbReference type="InterPro" id="IPR057727">
    <property type="entry name" value="WCX_dom"/>
</dbReference>
<feature type="region of interest" description="Disordered" evidence="4">
    <location>
        <begin position="333"/>
        <end position="356"/>
    </location>
</feature>
<dbReference type="Pfam" id="PF25583">
    <property type="entry name" value="WCX"/>
    <property type="match status" value="1"/>
</dbReference>
<dbReference type="InterPro" id="IPR051534">
    <property type="entry name" value="CBASS_pafABC_assoc_protein"/>
</dbReference>
<keyword evidence="7" id="KW-1185">Reference proteome</keyword>
<dbReference type="OrthoDB" id="8555652at2"/>
<evidence type="ECO:0000313" key="6">
    <source>
        <dbReference type="EMBL" id="KMO94567.1"/>
    </source>
</evidence>
<dbReference type="InterPro" id="IPR028349">
    <property type="entry name" value="PafC-like"/>
</dbReference>
<keyword evidence="3" id="KW-0804">Transcription</keyword>
<evidence type="ECO:0000256" key="4">
    <source>
        <dbReference type="SAM" id="MobiDB-lite"/>
    </source>
</evidence>
<dbReference type="GO" id="GO:0003677">
    <property type="term" value="F:DNA binding"/>
    <property type="evidence" value="ECO:0007669"/>
    <property type="project" value="UniProtKB-KW"/>
</dbReference>
<evidence type="ECO:0000313" key="7">
    <source>
        <dbReference type="Proteomes" id="UP000035932"/>
    </source>
</evidence>
<dbReference type="Proteomes" id="UP000035932">
    <property type="component" value="Unassembled WGS sequence"/>
</dbReference>
<dbReference type="PROSITE" id="PS00894">
    <property type="entry name" value="HTH_DEOR_1"/>
    <property type="match status" value="1"/>
</dbReference>
<dbReference type="InterPro" id="IPR036388">
    <property type="entry name" value="WH-like_DNA-bd_sf"/>
</dbReference>
<dbReference type="Pfam" id="PF13280">
    <property type="entry name" value="WYL"/>
    <property type="match status" value="1"/>
</dbReference>